<evidence type="ECO:0000259" key="7">
    <source>
        <dbReference type="Pfam" id="PF05175"/>
    </source>
</evidence>
<dbReference type="SUPFAM" id="SSF53335">
    <property type="entry name" value="S-adenosyl-L-methionine-dependent methyltransferases"/>
    <property type="match status" value="1"/>
</dbReference>
<feature type="binding site" evidence="5">
    <location>
        <begin position="204"/>
        <end position="207"/>
    </location>
    <ligand>
        <name>substrate</name>
    </ligand>
</feature>
<dbReference type="InterPro" id="IPR004556">
    <property type="entry name" value="HemK-like"/>
</dbReference>
<dbReference type="EMBL" id="VVUY01000009">
    <property type="protein sequence ID" value="KAA2559052.1"/>
    <property type="molecule type" value="Genomic_DNA"/>
</dbReference>
<feature type="domain" description="Release factor glutamine methyltransferase N-terminal" evidence="8">
    <location>
        <begin position="26"/>
        <end position="93"/>
    </location>
</feature>
<feature type="binding site" evidence="5">
    <location>
        <position position="159"/>
    </location>
    <ligand>
        <name>S-adenosyl-L-methionine</name>
        <dbReference type="ChEBI" id="CHEBI:59789"/>
    </ligand>
</feature>
<evidence type="ECO:0000313" key="10">
    <source>
        <dbReference type="Proteomes" id="UP000323119"/>
    </source>
</evidence>
<comment type="function">
    <text evidence="5">Methylates the class 1 translation termination release factors RF1/PrfA and RF2/PrfB on the glutamine residue of the universally conserved GGQ motif.</text>
</comment>
<dbReference type="RefSeq" id="WP_055204048.1">
    <property type="nucleotide sequence ID" value="NZ_JADMQE010000005.1"/>
</dbReference>
<feature type="region of interest" description="Disordered" evidence="6">
    <location>
        <begin position="1"/>
        <end position="21"/>
    </location>
</feature>
<dbReference type="NCBIfam" id="TIGR03534">
    <property type="entry name" value="RF_mod_PrmC"/>
    <property type="match status" value="1"/>
</dbReference>
<dbReference type="GO" id="GO:0102559">
    <property type="term" value="F:peptide chain release factor N(5)-glutamine methyltransferase activity"/>
    <property type="evidence" value="ECO:0007669"/>
    <property type="project" value="UniProtKB-EC"/>
</dbReference>
<comment type="caution">
    <text evidence="9">The sequence shown here is derived from an EMBL/GenBank/DDBJ whole genome shotgun (WGS) entry which is preliminary data.</text>
</comment>
<dbReference type="Gene3D" id="3.40.50.150">
    <property type="entry name" value="Vaccinia Virus protein VP39"/>
    <property type="match status" value="1"/>
</dbReference>
<dbReference type="Pfam" id="PF17827">
    <property type="entry name" value="PrmC_N"/>
    <property type="match status" value="1"/>
</dbReference>
<dbReference type="InterPro" id="IPR050320">
    <property type="entry name" value="N5-glutamine_MTase"/>
</dbReference>
<feature type="domain" description="Methyltransferase small" evidence="7">
    <location>
        <begin position="126"/>
        <end position="212"/>
    </location>
</feature>
<evidence type="ECO:0000313" key="9">
    <source>
        <dbReference type="EMBL" id="KAA2559052.1"/>
    </source>
</evidence>
<dbReference type="EC" id="2.1.1.297" evidence="5"/>
<comment type="caution">
    <text evidence="5">Lacks conserved residue(s) required for the propagation of feature annotation.</text>
</comment>
<dbReference type="NCBIfam" id="TIGR00536">
    <property type="entry name" value="hemK_fam"/>
    <property type="match status" value="1"/>
</dbReference>
<comment type="catalytic activity">
    <reaction evidence="4 5">
        <text>L-glutaminyl-[peptide chain release factor] + S-adenosyl-L-methionine = N(5)-methyl-L-glutaminyl-[peptide chain release factor] + S-adenosyl-L-homocysteine + H(+)</text>
        <dbReference type="Rhea" id="RHEA:42896"/>
        <dbReference type="Rhea" id="RHEA-COMP:10271"/>
        <dbReference type="Rhea" id="RHEA-COMP:10272"/>
        <dbReference type="ChEBI" id="CHEBI:15378"/>
        <dbReference type="ChEBI" id="CHEBI:30011"/>
        <dbReference type="ChEBI" id="CHEBI:57856"/>
        <dbReference type="ChEBI" id="CHEBI:59789"/>
        <dbReference type="ChEBI" id="CHEBI:61891"/>
        <dbReference type="EC" id="2.1.1.297"/>
    </reaction>
</comment>
<dbReference type="Pfam" id="PF05175">
    <property type="entry name" value="MTS"/>
    <property type="match status" value="1"/>
</dbReference>
<keyword evidence="2 5" id="KW-0808">Transferase</keyword>
<dbReference type="PANTHER" id="PTHR18895">
    <property type="entry name" value="HEMK METHYLTRANSFERASE"/>
    <property type="match status" value="1"/>
</dbReference>
<gene>
    <name evidence="5 9" type="primary">prmC</name>
    <name evidence="9" type="ORF">F2S36_11370</name>
</gene>
<dbReference type="InterPro" id="IPR029063">
    <property type="entry name" value="SAM-dependent_MTases_sf"/>
</dbReference>
<evidence type="ECO:0000256" key="5">
    <source>
        <dbReference type="HAMAP-Rule" id="MF_02126"/>
    </source>
</evidence>
<proteinExistence type="inferred from homology"/>
<dbReference type="InterPro" id="IPR019874">
    <property type="entry name" value="RF_methyltr_PrmC"/>
</dbReference>
<evidence type="ECO:0000256" key="4">
    <source>
        <dbReference type="ARBA" id="ARBA00048391"/>
    </source>
</evidence>
<dbReference type="InterPro" id="IPR007848">
    <property type="entry name" value="Small_mtfrase_dom"/>
</dbReference>
<dbReference type="HAMAP" id="MF_02126">
    <property type="entry name" value="RF_methyltr_PrmC"/>
    <property type="match status" value="1"/>
</dbReference>
<dbReference type="GO" id="GO:0032259">
    <property type="term" value="P:methylation"/>
    <property type="evidence" value="ECO:0007669"/>
    <property type="project" value="UniProtKB-KW"/>
</dbReference>
<comment type="similarity">
    <text evidence="5">Belongs to the protein N5-glutamine methyltransferase family. PrmC subfamily.</text>
</comment>
<evidence type="ECO:0000256" key="6">
    <source>
        <dbReference type="SAM" id="MobiDB-lite"/>
    </source>
</evidence>
<dbReference type="InterPro" id="IPR040758">
    <property type="entry name" value="PrmC_N"/>
</dbReference>
<sequence length="299" mass="32225">MSVPETSTPYAPQPQGAPEVTTRRGLLDRLTARLTGLYDAREARSIALVALAELAGLPLSALLTDPGAPMAADGFEAMAAQLAAGRPVQYVVGHTEFYGHRFAVREGVLIPRPETEELVSWVVHDERRARALLDVGTGSGCIAASLALALPGAEVFAADLSDAALAIAAENCCTLGARVTLRKADALGGLDEIFPGPFDAIVSNPPYVPQSDLAAMHANVREYEPREALFVPDDDALQFYRAIARAGRRMLRPGGKLYFEIYERSAGQMRLLLGEEGYTDTEVREDLNGKPRMVCSRMK</sequence>
<dbReference type="PANTHER" id="PTHR18895:SF74">
    <property type="entry name" value="MTRF1L RELEASE FACTOR GLUTAMINE METHYLTRANSFERASE"/>
    <property type="match status" value="1"/>
</dbReference>
<feature type="compositionally biased region" description="Polar residues" evidence="6">
    <location>
        <begin position="1"/>
        <end position="10"/>
    </location>
</feature>
<evidence type="ECO:0000256" key="3">
    <source>
        <dbReference type="ARBA" id="ARBA00022691"/>
    </source>
</evidence>
<dbReference type="GO" id="GO:0003676">
    <property type="term" value="F:nucleic acid binding"/>
    <property type="evidence" value="ECO:0007669"/>
    <property type="project" value="InterPro"/>
</dbReference>
<organism evidence="9 10">
    <name type="scientific">Alistipes onderdonkii</name>
    <dbReference type="NCBI Taxonomy" id="328813"/>
    <lineage>
        <taxon>Bacteria</taxon>
        <taxon>Pseudomonadati</taxon>
        <taxon>Bacteroidota</taxon>
        <taxon>Bacteroidia</taxon>
        <taxon>Bacteroidales</taxon>
        <taxon>Rikenellaceae</taxon>
        <taxon>Alistipes</taxon>
    </lineage>
</organism>
<accession>A0A9P4DN99</accession>
<feature type="binding site" evidence="5">
    <location>
        <position position="204"/>
    </location>
    <ligand>
        <name>S-adenosyl-L-methionine</name>
        <dbReference type="ChEBI" id="CHEBI:59789"/>
    </ligand>
</feature>
<dbReference type="InterPro" id="IPR002052">
    <property type="entry name" value="DNA_methylase_N6_adenine_CS"/>
</dbReference>
<evidence type="ECO:0000256" key="2">
    <source>
        <dbReference type="ARBA" id="ARBA00022679"/>
    </source>
</evidence>
<dbReference type="PROSITE" id="PS00092">
    <property type="entry name" value="N6_MTASE"/>
    <property type="match status" value="1"/>
</dbReference>
<keyword evidence="1 5" id="KW-0489">Methyltransferase</keyword>
<evidence type="ECO:0000259" key="8">
    <source>
        <dbReference type="Pfam" id="PF17827"/>
    </source>
</evidence>
<evidence type="ECO:0000256" key="1">
    <source>
        <dbReference type="ARBA" id="ARBA00022603"/>
    </source>
</evidence>
<keyword evidence="3 5" id="KW-0949">S-adenosyl-L-methionine</keyword>
<name>A0A9P4DN99_9BACT</name>
<dbReference type="Proteomes" id="UP000323119">
    <property type="component" value="Unassembled WGS sequence"/>
</dbReference>
<feature type="binding site" evidence="5">
    <location>
        <begin position="136"/>
        <end position="140"/>
    </location>
    <ligand>
        <name>S-adenosyl-L-methionine</name>
        <dbReference type="ChEBI" id="CHEBI:59789"/>
    </ligand>
</feature>
<dbReference type="CDD" id="cd02440">
    <property type="entry name" value="AdoMet_MTases"/>
    <property type="match status" value="1"/>
</dbReference>
<reference evidence="9 10" key="1">
    <citation type="journal article" date="2019" name="Nat. Med.">
        <title>A library of human gut bacterial isolates paired with longitudinal multiomics data enables mechanistic microbiome research.</title>
        <authorList>
            <person name="Poyet M."/>
            <person name="Groussin M."/>
            <person name="Gibbons S.M."/>
            <person name="Avila-Pacheco J."/>
            <person name="Jiang X."/>
            <person name="Kearney S.M."/>
            <person name="Perrotta A.R."/>
            <person name="Berdy B."/>
            <person name="Zhao S."/>
            <person name="Lieberman T.D."/>
            <person name="Swanson P.K."/>
            <person name="Smith M."/>
            <person name="Roesemann S."/>
            <person name="Alexander J.E."/>
            <person name="Rich S.A."/>
            <person name="Livny J."/>
            <person name="Vlamakis H."/>
            <person name="Clish C."/>
            <person name="Bullock K."/>
            <person name="Deik A."/>
            <person name="Scott J."/>
            <person name="Pierce K.A."/>
            <person name="Xavier R.J."/>
            <person name="Alm E.J."/>
        </authorList>
    </citation>
    <scope>NUCLEOTIDE SEQUENCE [LARGE SCALE GENOMIC DNA]</scope>
    <source>
        <strain evidence="9 10">BIOML-A204</strain>
    </source>
</reference>
<dbReference type="Gene3D" id="1.10.8.10">
    <property type="entry name" value="DNA helicase RuvA subunit, C-terminal domain"/>
    <property type="match status" value="1"/>
</dbReference>
<protein>
    <recommendedName>
        <fullName evidence="5">Release factor glutamine methyltransferase</fullName>
        <shortName evidence="5">RF MTase</shortName>
        <ecNumber evidence="5">2.1.1.297</ecNumber>
    </recommendedName>
    <alternativeName>
        <fullName evidence="5">N5-glutamine methyltransferase PrmC</fullName>
    </alternativeName>
    <alternativeName>
        <fullName evidence="5">Protein-(glutamine-N5) MTase PrmC</fullName>
    </alternativeName>
    <alternativeName>
        <fullName evidence="5">Protein-glutamine N-methyltransferase PrmC</fullName>
    </alternativeName>
</protein>
<dbReference type="AlphaFoldDB" id="A0A9P4DN99"/>